<sequence length="178" mass="20336">MRNAPKAALLPNTAKPSSTPWLWYPPGTVKAAVKLVKQQHKRCLAKGTLVEVSTDEDGFEGAWFAATIVKAVGKDKFLVQYQSLRTDDDSGFLTEEFDTLHIRPSPPETFVVDRFNLFEEVDALYNDGWWVGVISKVLGGSKYLIYFRDTDEEMEFKHSDLRLHHDWIDGKWIMASRV</sequence>
<dbReference type="Gene3D" id="2.30.30.140">
    <property type="match status" value="1"/>
</dbReference>
<dbReference type="AlphaFoldDB" id="A0A2N9GUJ4"/>
<evidence type="ECO:0000313" key="2">
    <source>
        <dbReference type="EMBL" id="SPD02954.1"/>
    </source>
</evidence>
<evidence type="ECO:0000259" key="1">
    <source>
        <dbReference type="SMART" id="SM00743"/>
    </source>
</evidence>
<dbReference type="PANTHER" id="PTHR31917:SF147">
    <property type="entry name" value="AGENET DOMAIN-CONTAINING PROTEIN"/>
    <property type="match status" value="1"/>
</dbReference>
<gene>
    <name evidence="2" type="ORF">FSB_LOCUS30836</name>
</gene>
<dbReference type="PANTHER" id="PTHR31917">
    <property type="entry name" value="AGENET DOMAIN-CONTAINING PROTEIN-RELATED"/>
    <property type="match status" value="1"/>
</dbReference>
<name>A0A2N9GUJ4_FAGSY</name>
<dbReference type="CDD" id="cd20405">
    <property type="entry name" value="Tudor_Agenet_AtDUF_rpt1_3"/>
    <property type="match status" value="1"/>
</dbReference>
<feature type="domain" description="Agenet" evidence="1">
    <location>
        <begin position="113"/>
        <end position="169"/>
    </location>
</feature>
<dbReference type="SMART" id="SM00743">
    <property type="entry name" value="Agenet"/>
    <property type="match status" value="2"/>
</dbReference>
<dbReference type="InterPro" id="IPR008395">
    <property type="entry name" value="Agenet-like_dom"/>
</dbReference>
<protein>
    <recommendedName>
        <fullName evidence="1">Agenet domain-containing protein</fullName>
    </recommendedName>
</protein>
<dbReference type="CDD" id="cd20406">
    <property type="entry name" value="Tudor_Agenet_AtDUF_rpt2_4"/>
    <property type="match status" value="1"/>
</dbReference>
<accession>A0A2N9GUJ4</accession>
<dbReference type="EMBL" id="OIVN01002358">
    <property type="protein sequence ID" value="SPD02954.1"/>
    <property type="molecule type" value="Genomic_DNA"/>
</dbReference>
<proteinExistence type="predicted"/>
<organism evidence="2">
    <name type="scientific">Fagus sylvatica</name>
    <name type="common">Beechnut</name>
    <dbReference type="NCBI Taxonomy" id="28930"/>
    <lineage>
        <taxon>Eukaryota</taxon>
        <taxon>Viridiplantae</taxon>
        <taxon>Streptophyta</taxon>
        <taxon>Embryophyta</taxon>
        <taxon>Tracheophyta</taxon>
        <taxon>Spermatophyta</taxon>
        <taxon>Magnoliopsida</taxon>
        <taxon>eudicotyledons</taxon>
        <taxon>Gunneridae</taxon>
        <taxon>Pentapetalae</taxon>
        <taxon>rosids</taxon>
        <taxon>fabids</taxon>
        <taxon>Fagales</taxon>
        <taxon>Fagaceae</taxon>
        <taxon>Fagus</taxon>
    </lineage>
</organism>
<reference evidence="2" key="1">
    <citation type="submission" date="2018-02" db="EMBL/GenBank/DDBJ databases">
        <authorList>
            <person name="Cohen D.B."/>
            <person name="Kent A.D."/>
        </authorList>
    </citation>
    <scope>NUCLEOTIDE SEQUENCE</scope>
</reference>
<feature type="domain" description="Agenet" evidence="1">
    <location>
        <begin position="42"/>
        <end position="110"/>
    </location>
</feature>
<dbReference type="Pfam" id="PF05641">
    <property type="entry name" value="Agenet"/>
    <property type="match status" value="2"/>
</dbReference>
<dbReference type="InterPro" id="IPR014002">
    <property type="entry name" value="Agenet_dom_plant"/>
</dbReference>